<feature type="transmembrane region" description="Helical" evidence="1">
    <location>
        <begin position="101"/>
        <end position="127"/>
    </location>
</feature>
<organism evidence="2 3">
    <name type="scientific">Sulfuriferula nivalis</name>
    <dbReference type="NCBI Taxonomy" id="2675298"/>
    <lineage>
        <taxon>Bacteria</taxon>
        <taxon>Pseudomonadati</taxon>
        <taxon>Pseudomonadota</taxon>
        <taxon>Betaproteobacteria</taxon>
        <taxon>Nitrosomonadales</taxon>
        <taxon>Sulfuricellaceae</taxon>
        <taxon>Sulfuriferula</taxon>
    </lineage>
</organism>
<proteinExistence type="predicted"/>
<name>A0A809S8K3_9PROT</name>
<protein>
    <submittedName>
        <fullName evidence="2">Pellicle/biofilm biosynthesis Wzx-like polysaccharide transporter PelG</fullName>
    </submittedName>
</protein>
<evidence type="ECO:0000313" key="2">
    <source>
        <dbReference type="EMBL" id="BBP00282.1"/>
    </source>
</evidence>
<dbReference type="InterPro" id="IPR031617">
    <property type="entry name" value="PelG"/>
</dbReference>
<dbReference type="KEGG" id="sniv:SFSGTM_09900"/>
<dbReference type="Proteomes" id="UP000463939">
    <property type="component" value="Chromosome"/>
</dbReference>
<feature type="transmembrane region" description="Helical" evidence="1">
    <location>
        <begin position="190"/>
        <end position="210"/>
    </location>
</feature>
<sequence>MAGIGFEIKKILRRDSYLSLFTAYTYAGIIGSGPWVLSILGVLIIGLMSLGVVLPHVLITQFQVTITHLIAMSLILTGFLQLSFTRYIADRLFEKDISVILPNFIGALFVTTAVAGIVGILLALFAFPQQNAIYRILLIANFVVLCNIWIATIFLSGMKNYKAILVLYTLGYSIAVLGAILLRGAGLNGLLMGVLLGHFVLFSGMALLIISSYPSDRFIEFDFLRKKRMFTSLIWTGFFFNLGVWIDKYLFWYTPTTGQHVIGIFNASLIYDLPIFLAYLSIIPGMAVFLVRMETDFVEYYQKFYDAVRDGGTLNYIEEMRDEMVSTARLGIFEIIKIQTIAVLIIFVAAPAILNLIGISQYYLSLLYIDVVAAGLQVVFLGIMNVLFYLDKRHIALALTALFAGLNLIFSLISLYLGATWYGYGFALSLLISVVTGMYWLDKKMAILEYETFMLQK</sequence>
<evidence type="ECO:0000256" key="1">
    <source>
        <dbReference type="SAM" id="Phobius"/>
    </source>
</evidence>
<keyword evidence="1" id="KW-1133">Transmembrane helix</keyword>
<feature type="transmembrane region" description="Helical" evidence="1">
    <location>
        <begin position="366"/>
        <end position="388"/>
    </location>
</feature>
<feature type="transmembrane region" description="Helical" evidence="1">
    <location>
        <begin position="330"/>
        <end position="354"/>
    </location>
</feature>
<keyword evidence="1" id="KW-0472">Membrane</keyword>
<accession>A0A809S8K3</accession>
<reference evidence="3" key="1">
    <citation type="submission" date="2019-11" db="EMBL/GenBank/DDBJ databases">
        <title>Isolation and characterization of a novel species in the genus Sulfuriferula.</title>
        <authorList>
            <person name="Mochizuki J."/>
            <person name="Kojima H."/>
            <person name="Fukui M."/>
        </authorList>
    </citation>
    <scope>NUCLEOTIDE SEQUENCE [LARGE SCALE GENOMIC DNA]</scope>
    <source>
        <strain evidence="3">SGTM</strain>
    </source>
</reference>
<dbReference type="RefSeq" id="WP_162084230.1">
    <property type="nucleotide sequence ID" value="NZ_AP021881.1"/>
</dbReference>
<keyword evidence="3" id="KW-1185">Reference proteome</keyword>
<feature type="transmembrane region" description="Helical" evidence="1">
    <location>
        <begin position="133"/>
        <end position="156"/>
    </location>
</feature>
<feature type="transmembrane region" description="Helical" evidence="1">
    <location>
        <begin position="66"/>
        <end position="89"/>
    </location>
</feature>
<evidence type="ECO:0000313" key="3">
    <source>
        <dbReference type="Proteomes" id="UP000463939"/>
    </source>
</evidence>
<feature type="transmembrane region" description="Helical" evidence="1">
    <location>
        <begin position="273"/>
        <end position="291"/>
    </location>
</feature>
<keyword evidence="1" id="KW-0812">Transmembrane</keyword>
<feature type="transmembrane region" description="Helical" evidence="1">
    <location>
        <begin position="421"/>
        <end position="441"/>
    </location>
</feature>
<feature type="transmembrane region" description="Helical" evidence="1">
    <location>
        <begin position="230"/>
        <end position="253"/>
    </location>
</feature>
<feature type="transmembrane region" description="Helical" evidence="1">
    <location>
        <begin position="163"/>
        <end position="184"/>
    </location>
</feature>
<feature type="transmembrane region" description="Helical" evidence="1">
    <location>
        <begin position="21"/>
        <end position="54"/>
    </location>
</feature>
<dbReference type="AlphaFoldDB" id="A0A809S8K3"/>
<gene>
    <name evidence="2" type="primary">pelG</name>
    <name evidence="2" type="ORF">SFSGTM_09900</name>
</gene>
<feature type="transmembrane region" description="Helical" evidence="1">
    <location>
        <begin position="395"/>
        <end position="415"/>
    </location>
</feature>
<dbReference type="EMBL" id="AP021881">
    <property type="protein sequence ID" value="BBP00282.1"/>
    <property type="molecule type" value="Genomic_DNA"/>
</dbReference>
<dbReference type="Pfam" id="PF16933">
    <property type="entry name" value="PelG"/>
    <property type="match status" value="1"/>
</dbReference>